<reference evidence="2" key="1">
    <citation type="submission" date="2021-01" db="EMBL/GenBank/DDBJ databases">
        <authorList>
            <consortium name="Genoscope - CEA"/>
            <person name="William W."/>
        </authorList>
    </citation>
    <scope>NUCLEOTIDE SEQUENCE</scope>
</reference>
<dbReference type="Gene3D" id="3.30.420.10">
    <property type="entry name" value="Ribonuclease H-like superfamily/Ribonuclease H"/>
    <property type="match status" value="1"/>
</dbReference>
<dbReference type="CDD" id="cd06222">
    <property type="entry name" value="RNase_H_like"/>
    <property type="match status" value="1"/>
</dbReference>
<feature type="domain" description="RNase H type-1" evidence="1">
    <location>
        <begin position="100"/>
        <end position="219"/>
    </location>
</feature>
<organism evidence="2">
    <name type="scientific">Brassica napus</name>
    <name type="common">Rape</name>
    <dbReference type="NCBI Taxonomy" id="3708"/>
    <lineage>
        <taxon>Eukaryota</taxon>
        <taxon>Viridiplantae</taxon>
        <taxon>Streptophyta</taxon>
        <taxon>Embryophyta</taxon>
        <taxon>Tracheophyta</taxon>
        <taxon>Spermatophyta</taxon>
        <taxon>Magnoliopsida</taxon>
        <taxon>eudicotyledons</taxon>
        <taxon>Gunneridae</taxon>
        <taxon>Pentapetalae</taxon>
        <taxon>rosids</taxon>
        <taxon>malvids</taxon>
        <taxon>Brassicales</taxon>
        <taxon>Brassicaceae</taxon>
        <taxon>Brassiceae</taxon>
        <taxon>Brassica</taxon>
    </lineage>
</organism>
<protein>
    <submittedName>
        <fullName evidence="2">(rape) hypothetical protein</fullName>
    </submittedName>
</protein>
<dbReference type="Pfam" id="PF13456">
    <property type="entry name" value="RVT_3"/>
    <property type="match status" value="1"/>
</dbReference>
<dbReference type="InterPro" id="IPR036397">
    <property type="entry name" value="RNaseH_sf"/>
</dbReference>
<proteinExistence type="predicted"/>
<dbReference type="InterPro" id="IPR012337">
    <property type="entry name" value="RNaseH-like_sf"/>
</dbReference>
<dbReference type="PANTHER" id="PTHR47074">
    <property type="entry name" value="BNAC02G40300D PROTEIN"/>
    <property type="match status" value="1"/>
</dbReference>
<dbReference type="InterPro" id="IPR052929">
    <property type="entry name" value="RNase_H-like_EbsB-rel"/>
</dbReference>
<dbReference type="Proteomes" id="UP001295469">
    <property type="component" value="Chromosome A06"/>
</dbReference>
<dbReference type="SUPFAM" id="SSF53098">
    <property type="entry name" value="Ribonuclease H-like"/>
    <property type="match status" value="1"/>
</dbReference>
<dbReference type="InterPro" id="IPR044730">
    <property type="entry name" value="RNase_H-like_dom_plant"/>
</dbReference>
<accession>A0A816SSW3</accession>
<dbReference type="GO" id="GO:0003676">
    <property type="term" value="F:nucleic acid binding"/>
    <property type="evidence" value="ECO:0007669"/>
    <property type="project" value="InterPro"/>
</dbReference>
<dbReference type="EMBL" id="HG994360">
    <property type="protein sequence ID" value="CAF2088513.1"/>
    <property type="molecule type" value="Genomic_DNA"/>
</dbReference>
<dbReference type="AlphaFoldDB" id="A0A816SSW3"/>
<gene>
    <name evidence="2" type="ORF">DARMORV10_A06P33810.1</name>
</gene>
<dbReference type="InterPro" id="IPR002156">
    <property type="entry name" value="RNaseH_domain"/>
</dbReference>
<dbReference type="PANTHER" id="PTHR47074:SF78">
    <property type="entry name" value="GB|AAF30348.1-RELATED"/>
    <property type="match status" value="1"/>
</dbReference>
<evidence type="ECO:0000259" key="1">
    <source>
        <dbReference type="Pfam" id="PF13456"/>
    </source>
</evidence>
<dbReference type="GO" id="GO:0004523">
    <property type="term" value="F:RNA-DNA hybrid ribonuclease activity"/>
    <property type="evidence" value="ECO:0007669"/>
    <property type="project" value="InterPro"/>
</dbReference>
<evidence type="ECO:0000313" key="2">
    <source>
        <dbReference type="EMBL" id="CAF2088513.1"/>
    </source>
</evidence>
<sequence length="247" mass="28524">MEFNLMIWNGTSQNCSFCFTEEILLVQSVNFHFGYFGISGSQEMSFLLAQRNVHPMEDVKRAVEGNVEWNSNFVSAKANGGRQVRNSKWEPPPLGWLKCNFDSSFRKETAGIGWIVRDENGHFLKAGMVIQENVTSPLQAEALAFLYALQQVWINGWRRVWFEGDSSELARIINTMEQDHVSLGNILYDIRHWMSKLTWCSLESVHREHNMAADVLSKHIMRLNVSVVVLNSPPCWLVNYLYWPYTV</sequence>
<name>A0A816SSW3_BRANA</name>